<dbReference type="PANTHER" id="PTHR39965">
    <property type="entry name" value="CRISPR SYSTEM CMR SUBUNIT CMR6"/>
    <property type="match status" value="1"/>
</dbReference>
<evidence type="ECO:0000259" key="2">
    <source>
        <dbReference type="Pfam" id="PF03787"/>
    </source>
</evidence>
<dbReference type="PANTHER" id="PTHR39965:SF1">
    <property type="entry name" value="CRISPR SYSTEM CMR SUBUNIT CMR6"/>
    <property type="match status" value="1"/>
</dbReference>
<sequence>MNQSRNKNQPSEPRDIWAAFLAEEQKTNSRLGTIFVEAGFAGYEFKSQTLTLYFSDEDKAKTAKSTVEKLKKKLQNQKLFCKIIEFQVGDVRNLNQSPPPKMGAFKKGGNPLQALIFAEFGRDRNNEELVQPVLVEAVKQEGGCQKIYDNLNKRTKQLIGNDGTSIVASFNWRVRVGGTRGFRESLLPVFHPIFGVPYIPSSSLKGAARAWARKHGGADRILHLLGMLEGKQAIAAKVEFLDAFPTKPCLSVDVATPQWHWNNNQVTYKPEPHALLSLERPEFLMGLRPTAWGTSQEVQEVKTWLENALKTGIGSRVSSGYGRALGQLPQFPHSQSYSFELWTQGMYGSNPPSPGNHYQGTPEFRPTAVRGILRYWFRAMALAFYDPQDCKTLEQKIFGDLSIQGQVSISVLFNPNLKPNSKENPDLYSGSICLEATEQKYLKLLEQLLILASHLGGVGRGSRRPLHYLNKMLRGCYWEVNGPGFPLEPTPQKWQQFFEGLKTAFNAVESPLTSQISGPGTPVSRQQDVLDRNVQVWLLKTPEQIHPDQVKNWSTQGVTTQVRGNALDLLYSSTDYKGQNQDRLGNPQVGGKLGTPSFVWIKSIFPREGSAYQVVTIFGANQSDRQKFARALQKEGAVLVFGSQNVAQSSSPQRRR</sequence>
<dbReference type="Proteomes" id="UP000664844">
    <property type="component" value="Unassembled WGS sequence"/>
</dbReference>
<gene>
    <name evidence="3" type="ORF">J0895_24880</name>
</gene>
<evidence type="ECO:0000313" key="4">
    <source>
        <dbReference type="Proteomes" id="UP000664844"/>
    </source>
</evidence>
<name>A0ABS3FYW3_9CYAN</name>
<dbReference type="InterPro" id="IPR005537">
    <property type="entry name" value="RAMP_III_fam"/>
</dbReference>
<dbReference type="Pfam" id="PF03787">
    <property type="entry name" value="RAMPs"/>
    <property type="match status" value="2"/>
</dbReference>
<reference evidence="3 4" key="1">
    <citation type="submission" date="2021-03" db="EMBL/GenBank/DDBJ databases">
        <title>Metabolic Capacity of the Antarctic Cyanobacterium Phormidium pseudopriestleyi that Sustains Oxygenic Photosynthesis in the Presence of Hydrogen Sulfide.</title>
        <authorList>
            <person name="Lumian J.E."/>
            <person name="Jungblut A.D."/>
            <person name="Dillon M.L."/>
            <person name="Hawes I."/>
            <person name="Doran P.T."/>
            <person name="Mackey T.J."/>
            <person name="Dick G.J."/>
            <person name="Grettenberger C.L."/>
            <person name="Sumner D.Y."/>
        </authorList>
    </citation>
    <scope>NUCLEOTIDE SEQUENCE [LARGE SCALE GENOMIC DNA]</scope>
    <source>
        <strain evidence="3 4">FRX01</strain>
    </source>
</reference>
<feature type="domain" description="CRISPR type III-associated protein" evidence="2">
    <location>
        <begin position="356"/>
        <end position="464"/>
    </location>
</feature>
<accession>A0ABS3FYW3</accession>
<comment type="caution">
    <text evidence="3">The sequence shown here is derived from an EMBL/GenBank/DDBJ whole genome shotgun (WGS) entry which is preliminary data.</text>
</comment>
<feature type="domain" description="CRISPR type III-associated protein" evidence="2">
    <location>
        <begin position="174"/>
        <end position="323"/>
    </location>
</feature>
<keyword evidence="1" id="KW-0051">Antiviral defense</keyword>
<evidence type="ECO:0000256" key="1">
    <source>
        <dbReference type="ARBA" id="ARBA00023118"/>
    </source>
</evidence>
<dbReference type="EMBL" id="JAFLQW010000665">
    <property type="protein sequence ID" value="MBO0352258.1"/>
    <property type="molecule type" value="Genomic_DNA"/>
</dbReference>
<protein>
    <submittedName>
        <fullName evidence="3">CRISPR-associated protein Cmr6</fullName>
    </submittedName>
</protein>
<keyword evidence="4" id="KW-1185">Reference proteome</keyword>
<proteinExistence type="predicted"/>
<organism evidence="3 4">
    <name type="scientific">Phormidium pseudopriestleyi FRX01</name>
    <dbReference type="NCBI Taxonomy" id="1759528"/>
    <lineage>
        <taxon>Bacteria</taxon>
        <taxon>Bacillati</taxon>
        <taxon>Cyanobacteriota</taxon>
        <taxon>Cyanophyceae</taxon>
        <taxon>Oscillatoriophycideae</taxon>
        <taxon>Oscillatoriales</taxon>
        <taxon>Oscillatoriaceae</taxon>
        <taxon>Phormidium</taxon>
    </lineage>
</organism>
<dbReference type="InterPro" id="IPR010172">
    <property type="entry name" value="CRISPR-assoc_prot_TM1791"/>
</dbReference>
<evidence type="ECO:0000313" key="3">
    <source>
        <dbReference type="EMBL" id="MBO0352258.1"/>
    </source>
</evidence>
<dbReference type="RefSeq" id="WP_207090672.1">
    <property type="nucleotide sequence ID" value="NZ_JAFLQW010000665.1"/>
</dbReference>